<comment type="similarity">
    <text evidence="8">Belongs to the HMX homeobox family.</text>
</comment>
<feature type="compositionally biased region" description="Pro residues" evidence="11">
    <location>
        <begin position="1"/>
        <end position="14"/>
    </location>
</feature>
<dbReference type="AlphaFoldDB" id="A0A0L8GHC0"/>
<dbReference type="SMART" id="SM00389">
    <property type="entry name" value="HOX"/>
    <property type="match status" value="1"/>
</dbReference>
<evidence type="ECO:0000259" key="12">
    <source>
        <dbReference type="PROSITE" id="PS50071"/>
    </source>
</evidence>
<organism evidence="13">
    <name type="scientific">Octopus bimaculoides</name>
    <name type="common">California two-spotted octopus</name>
    <dbReference type="NCBI Taxonomy" id="37653"/>
    <lineage>
        <taxon>Eukaryota</taxon>
        <taxon>Metazoa</taxon>
        <taxon>Spiralia</taxon>
        <taxon>Lophotrochozoa</taxon>
        <taxon>Mollusca</taxon>
        <taxon>Cephalopoda</taxon>
        <taxon>Coleoidea</taxon>
        <taxon>Octopodiformes</taxon>
        <taxon>Octopoda</taxon>
        <taxon>Incirrata</taxon>
        <taxon>Octopodidae</taxon>
        <taxon>Octopus</taxon>
    </lineage>
</organism>
<evidence type="ECO:0000256" key="10">
    <source>
        <dbReference type="RuleBase" id="RU000682"/>
    </source>
</evidence>
<evidence type="ECO:0000256" key="4">
    <source>
        <dbReference type="ARBA" id="ARBA00023125"/>
    </source>
</evidence>
<dbReference type="InterPro" id="IPR020479">
    <property type="entry name" value="HD_metazoa"/>
</dbReference>
<evidence type="ECO:0000256" key="9">
    <source>
        <dbReference type="PROSITE-ProRule" id="PRU00108"/>
    </source>
</evidence>
<keyword evidence="4 9" id="KW-0238">DNA-binding</keyword>
<dbReference type="Pfam" id="PF00046">
    <property type="entry name" value="Homeodomain"/>
    <property type="match status" value="1"/>
</dbReference>
<feature type="compositionally biased region" description="Low complexity" evidence="11">
    <location>
        <begin position="36"/>
        <end position="45"/>
    </location>
</feature>
<dbReference type="PRINTS" id="PR00024">
    <property type="entry name" value="HOMEOBOX"/>
</dbReference>
<dbReference type="InterPro" id="IPR051300">
    <property type="entry name" value="HMX_Homeobox_TF"/>
</dbReference>
<sequence length="215" mass="23762">MPPSPLDPSHPHLPLPEKLSPPDCSRLSPTVDEASPDVSDSPKSSPIDRDLVGDGTADGDRHKDDKSNSNPNSCDDDRKNRRKKKTRTVFSRSQVYQLESTFDVKRYLSSSERAGLAASLRLTETQVKIWFQNRRNKWKRQLAAELEAANIAHAAHRMVRVPVLYHDGGAVTVSTGPESSNSYSSSLASLRDPRCITHSYTPVSPSLRQSLSGMV</sequence>
<feature type="domain" description="Homeobox" evidence="12">
    <location>
        <begin position="81"/>
        <end position="141"/>
    </location>
</feature>
<keyword evidence="2" id="KW-0217">Developmental protein</keyword>
<dbReference type="STRING" id="37653.A0A0L8GHC0"/>
<dbReference type="EMBL" id="KQ421935">
    <property type="protein sequence ID" value="KOF75945.1"/>
    <property type="molecule type" value="Genomic_DNA"/>
</dbReference>
<dbReference type="GO" id="GO:0000981">
    <property type="term" value="F:DNA-binding transcription factor activity, RNA polymerase II-specific"/>
    <property type="evidence" value="ECO:0007669"/>
    <property type="project" value="InterPro"/>
</dbReference>
<keyword evidence="6" id="KW-0804">Transcription</keyword>
<evidence type="ECO:0000256" key="3">
    <source>
        <dbReference type="ARBA" id="ARBA00023015"/>
    </source>
</evidence>
<feature type="compositionally biased region" description="Basic and acidic residues" evidence="11">
    <location>
        <begin position="46"/>
        <end position="67"/>
    </location>
</feature>
<protein>
    <recommendedName>
        <fullName evidence="12">Homeobox domain-containing protein</fullName>
    </recommendedName>
</protein>
<dbReference type="OrthoDB" id="6159439at2759"/>
<keyword evidence="3" id="KW-0805">Transcription regulation</keyword>
<feature type="DNA-binding region" description="Homeobox" evidence="9">
    <location>
        <begin position="83"/>
        <end position="142"/>
    </location>
</feature>
<feature type="region of interest" description="Disordered" evidence="11">
    <location>
        <begin position="1"/>
        <end position="88"/>
    </location>
</feature>
<dbReference type="PANTHER" id="PTHR46110:SF3">
    <property type="entry name" value="HOMEOBOX PROTEIN HMX"/>
    <property type="match status" value="1"/>
</dbReference>
<dbReference type="GO" id="GO:0005634">
    <property type="term" value="C:nucleus"/>
    <property type="evidence" value="ECO:0007669"/>
    <property type="project" value="UniProtKB-SubCell"/>
</dbReference>
<reference evidence="13" key="1">
    <citation type="submission" date="2015-07" db="EMBL/GenBank/DDBJ databases">
        <title>MeaNS - Measles Nucleotide Surveillance Program.</title>
        <authorList>
            <person name="Tran T."/>
            <person name="Druce J."/>
        </authorList>
    </citation>
    <scope>NUCLEOTIDE SEQUENCE</scope>
    <source>
        <strain evidence="13">UCB-OBI-ISO-001</strain>
        <tissue evidence="13">Gonad</tissue>
    </source>
</reference>
<evidence type="ECO:0000256" key="1">
    <source>
        <dbReference type="ARBA" id="ARBA00004123"/>
    </source>
</evidence>
<dbReference type="SUPFAM" id="SSF46689">
    <property type="entry name" value="Homeodomain-like"/>
    <property type="match status" value="1"/>
</dbReference>
<keyword evidence="5 9" id="KW-0371">Homeobox</keyword>
<dbReference type="InterPro" id="IPR017970">
    <property type="entry name" value="Homeobox_CS"/>
</dbReference>
<evidence type="ECO:0000256" key="5">
    <source>
        <dbReference type="ARBA" id="ARBA00023155"/>
    </source>
</evidence>
<dbReference type="GO" id="GO:0000977">
    <property type="term" value="F:RNA polymerase II transcription regulatory region sequence-specific DNA binding"/>
    <property type="evidence" value="ECO:0007669"/>
    <property type="project" value="TreeGrafter"/>
</dbReference>
<proteinExistence type="inferred from homology"/>
<accession>A0A0L8GHC0</accession>
<name>A0A0L8GHC0_OCTBM</name>
<keyword evidence="7 9" id="KW-0539">Nucleus</keyword>
<evidence type="ECO:0000256" key="11">
    <source>
        <dbReference type="SAM" id="MobiDB-lite"/>
    </source>
</evidence>
<evidence type="ECO:0000313" key="13">
    <source>
        <dbReference type="EMBL" id="KOF75945.1"/>
    </source>
</evidence>
<evidence type="ECO:0000256" key="2">
    <source>
        <dbReference type="ARBA" id="ARBA00022473"/>
    </source>
</evidence>
<dbReference type="InterPro" id="IPR009057">
    <property type="entry name" value="Homeodomain-like_sf"/>
</dbReference>
<evidence type="ECO:0000256" key="6">
    <source>
        <dbReference type="ARBA" id="ARBA00023163"/>
    </source>
</evidence>
<dbReference type="FunFam" id="1.10.10.60:FF:000053">
    <property type="entry name" value="H6 family homeobox 2"/>
    <property type="match status" value="1"/>
</dbReference>
<dbReference type="PROSITE" id="PS50071">
    <property type="entry name" value="HOMEOBOX_2"/>
    <property type="match status" value="1"/>
</dbReference>
<dbReference type="CDD" id="cd00086">
    <property type="entry name" value="homeodomain"/>
    <property type="match status" value="1"/>
</dbReference>
<evidence type="ECO:0000256" key="7">
    <source>
        <dbReference type="ARBA" id="ARBA00023242"/>
    </source>
</evidence>
<dbReference type="PANTHER" id="PTHR46110">
    <property type="entry name" value="HOMEOBOX PROTEIN HMX"/>
    <property type="match status" value="1"/>
</dbReference>
<gene>
    <name evidence="13" type="ORF">OCBIM_22033981mg</name>
</gene>
<dbReference type="Gene3D" id="1.10.10.60">
    <property type="entry name" value="Homeodomain-like"/>
    <property type="match status" value="1"/>
</dbReference>
<comment type="subcellular location">
    <subcellularLocation>
        <location evidence="1 9 10">Nucleus</location>
    </subcellularLocation>
</comment>
<dbReference type="PROSITE" id="PS00027">
    <property type="entry name" value="HOMEOBOX_1"/>
    <property type="match status" value="1"/>
</dbReference>
<evidence type="ECO:0000256" key="8">
    <source>
        <dbReference type="ARBA" id="ARBA00038165"/>
    </source>
</evidence>
<dbReference type="InterPro" id="IPR001356">
    <property type="entry name" value="HD"/>
</dbReference>